<gene>
    <name evidence="3" type="ordered locus">Sgly_1624</name>
</gene>
<feature type="domain" description="GerMN" evidence="2">
    <location>
        <begin position="243"/>
        <end position="335"/>
    </location>
</feature>
<evidence type="ECO:0000259" key="2">
    <source>
        <dbReference type="SMART" id="SM00909"/>
    </source>
</evidence>
<protein>
    <submittedName>
        <fullName evidence="3">Lipoprotein LpqB, GerMN domain protein</fullName>
    </submittedName>
</protein>
<keyword evidence="1" id="KW-0732">Signal</keyword>
<name>F0SY87_SYNGF</name>
<reference evidence="4" key="2">
    <citation type="submission" date="2011-02" db="EMBL/GenBank/DDBJ databases">
        <title>The complete genome of Syntrophobotulus glycolicus DSM 8271.</title>
        <authorList>
            <person name="Lucas S."/>
            <person name="Copeland A."/>
            <person name="Lapidus A."/>
            <person name="Bruce D."/>
            <person name="Goodwin L."/>
            <person name="Pitluck S."/>
            <person name="Kyrpides N."/>
            <person name="Mavromatis K."/>
            <person name="Pagani I."/>
            <person name="Ivanova N."/>
            <person name="Mikhailova N."/>
            <person name="Chertkov O."/>
            <person name="Held B."/>
            <person name="Detter J.C."/>
            <person name="Tapia R."/>
            <person name="Han C."/>
            <person name="Land M."/>
            <person name="Hauser L."/>
            <person name="Markowitz V."/>
            <person name="Cheng J.-F."/>
            <person name="Hugenholtz P."/>
            <person name="Woyke T."/>
            <person name="Wu D."/>
            <person name="Spring S."/>
            <person name="Schroeder M."/>
            <person name="Brambilla E."/>
            <person name="Klenk H.-P."/>
            <person name="Eisen J.A."/>
        </authorList>
    </citation>
    <scope>NUCLEOTIDE SEQUENCE [LARGE SCALE GENOMIC DNA]</scope>
    <source>
        <strain evidence="4">DSM 8271 / FlGlyR</strain>
    </source>
</reference>
<dbReference type="SMART" id="SM00909">
    <property type="entry name" value="Germane"/>
    <property type="match status" value="1"/>
</dbReference>
<dbReference type="EMBL" id="CP002547">
    <property type="protein sequence ID" value="ADY55922.1"/>
    <property type="molecule type" value="Genomic_DNA"/>
</dbReference>
<reference evidence="3 4" key="1">
    <citation type="journal article" date="2011" name="Stand. Genomic Sci.">
        <title>Complete genome sequence of Syntrophobotulus glycolicus type strain (FlGlyR).</title>
        <authorList>
            <person name="Han C."/>
            <person name="Mwirichia R."/>
            <person name="Chertkov O."/>
            <person name="Held B."/>
            <person name="Lapidus A."/>
            <person name="Nolan M."/>
            <person name="Lucas S."/>
            <person name="Hammon N."/>
            <person name="Deshpande S."/>
            <person name="Cheng J.F."/>
            <person name="Tapia R."/>
            <person name="Goodwin L."/>
            <person name="Pitluck S."/>
            <person name="Huntemann M."/>
            <person name="Liolios K."/>
            <person name="Ivanova N."/>
            <person name="Pagani I."/>
            <person name="Mavromatis K."/>
            <person name="Ovchinikova G."/>
            <person name="Pati A."/>
            <person name="Chen A."/>
            <person name="Palaniappan K."/>
            <person name="Land M."/>
            <person name="Hauser L."/>
            <person name="Brambilla E.M."/>
            <person name="Rohde M."/>
            <person name="Spring S."/>
            <person name="Sikorski J."/>
            <person name="Goker M."/>
            <person name="Woyke T."/>
            <person name="Bristow J."/>
            <person name="Eisen J.A."/>
            <person name="Markowitz V."/>
            <person name="Hugenholtz P."/>
            <person name="Kyrpides N.C."/>
            <person name="Klenk H.P."/>
            <person name="Detter J.C."/>
        </authorList>
    </citation>
    <scope>NUCLEOTIDE SEQUENCE [LARGE SCALE GENOMIC DNA]</scope>
    <source>
        <strain evidence="4">DSM 8271 / FlGlyR</strain>
    </source>
</reference>
<dbReference type="PROSITE" id="PS51257">
    <property type="entry name" value="PROKAR_LIPOPROTEIN"/>
    <property type="match status" value="1"/>
</dbReference>
<sequence>MKKVILFILILIPFVFLSGCTANKANNAGDDQSGNQNQNPPAQQLSVKDYFPIIENTRYVYEGQGNEYASYTVNTDYTSETKVQQRINNGGTITAKVLELKDGKLTKLLARGEAYYRENLLEAKENDKEILLMEPLVQGTTWNLTNSRVRTITNVEADVTTPSGTYKAIEVTTTSSNDKTLDYYVKDVGLVKSVTVFDQDEISSSLSKIEKDVSFVQKVSFFYPGVNDGKIYYQEKELSFKTNEMTRPALEKAYKEVPNSNVGKVFSANTKINSLYLNSDGMVYLDLNEAFLKEMNAGSGYESMILQSVADTFGKYYNAQKVILTIDGKLYESGHLRFERGQSLEVNDENAVQVK</sequence>
<dbReference type="KEGG" id="sgy:Sgly_1624"/>
<dbReference type="InterPro" id="IPR019606">
    <property type="entry name" value="GerMN"/>
</dbReference>
<keyword evidence="4" id="KW-1185">Reference proteome</keyword>
<dbReference type="STRING" id="645991.Sgly_1624"/>
<evidence type="ECO:0000256" key="1">
    <source>
        <dbReference type="SAM" id="SignalP"/>
    </source>
</evidence>
<organism evidence="3 4">
    <name type="scientific">Syntrophobotulus glycolicus (strain DSM 8271 / FlGlyR)</name>
    <dbReference type="NCBI Taxonomy" id="645991"/>
    <lineage>
        <taxon>Bacteria</taxon>
        <taxon>Bacillati</taxon>
        <taxon>Bacillota</taxon>
        <taxon>Clostridia</taxon>
        <taxon>Eubacteriales</taxon>
        <taxon>Desulfitobacteriaceae</taxon>
        <taxon>Syntrophobotulus</taxon>
    </lineage>
</organism>
<accession>F0SY87</accession>
<dbReference type="AlphaFoldDB" id="F0SY87"/>
<dbReference type="eggNOG" id="COG5401">
    <property type="taxonomic scope" value="Bacteria"/>
</dbReference>
<evidence type="ECO:0000313" key="3">
    <source>
        <dbReference type="EMBL" id="ADY55922.1"/>
    </source>
</evidence>
<dbReference type="HOGENOM" id="CLU_794390_0_0_9"/>
<feature type="signal peptide" evidence="1">
    <location>
        <begin position="1"/>
        <end position="24"/>
    </location>
</feature>
<evidence type="ECO:0000313" key="4">
    <source>
        <dbReference type="Proteomes" id="UP000007488"/>
    </source>
</evidence>
<keyword evidence="3" id="KW-0449">Lipoprotein</keyword>
<dbReference type="OrthoDB" id="1683231at2"/>
<dbReference type="Proteomes" id="UP000007488">
    <property type="component" value="Chromosome"/>
</dbReference>
<dbReference type="Pfam" id="PF10646">
    <property type="entry name" value="Germane"/>
    <property type="match status" value="1"/>
</dbReference>
<proteinExistence type="predicted"/>
<feature type="chain" id="PRO_5003261054" evidence="1">
    <location>
        <begin position="25"/>
        <end position="355"/>
    </location>
</feature>